<organism evidence="2 3">
    <name type="scientific">Bradyrhizobium neotropicale</name>
    <dbReference type="NCBI Taxonomy" id="1497615"/>
    <lineage>
        <taxon>Bacteria</taxon>
        <taxon>Pseudomonadati</taxon>
        <taxon>Pseudomonadota</taxon>
        <taxon>Alphaproteobacteria</taxon>
        <taxon>Hyphomicrobiales</taxon>
        <taxon>Nitrobacteraceae</taxon>
        <taxon>Bradyrhizobium</taxon>
    </lineage>
</organism>
<dbReference type="EMBL" id="LSEF01000028">
    <property type="protein sequence ID" value="OAF18895.1"/>
    <property type="molecule type" value="Genomic_DNA"/>
</dbReference>
<keyword evidence="1" id="KW-0812">Transmembrane</keyword>
<feature type="transmembrane region" description="Helical" evidence="1">
    <location>
        <begin position="42"/>
        <end position="65"/>
    </location>
</feature>
<keyword evidence="1" id="KW-0472">Membrane</keyword>
<evidence type="ECO:0000313" key="2">
    <source>
        <dbReference type="EMBL" id="OAF18895.1"/>
    </source>
</evidence>
<gene>
    <name evidence="2" type="ORF">AXW67_38380</name>
</gene>
<dbReference type="GeneID" id="32584101"/>
<dbReference type="RefSeq" id="WP_063677137.1">
    <property type="nucleotide sequence ID" value="NZ_LSEF01000028.1"/>
</dbReference>
<evidence type="ECO:0000256" key="1">
    <source>
        <dbReference type="SAM" id="Phobius"/>
    </source>
</evidence>
<evidence type="ECO:0000313" key="3">
    <source>
        <dbReference type="Proteomes" id="UP000077173"/>
    </source>
</evidence>
<protein>
    <submittedName>
        <fullName evidence="2">Uncharacterized protein</fullName>
    </submittedName>
</protein>
<dbReference type="AlphaFoldDB" id="A0A176ZGI2"/>
<accession>A0A176ZGI2</accession>
<proteinExistence type="predicted"/>
<name>A0A176ZGI2_9BRAD</name>
<sequence length="68" mass="7417">MAPFAYDLVLWLLGVRGHIPRFDDFRPVPAAPTTGAAHLMRVLAVMASIFAALSLAVWGTVWLAIQLL</sequence>
<comment type="caution">
    <text evidence="2">The sequence shown here is derived from an EMBL/GenBank/DDBJ whole genome shotgun (WGS) entry which is preliminary data.</text>
</comment>
<reference evidence="2 3" key="1">
    <citation type="submission" date="2016-02" db="EMBL/GenBank/DDBJ databases">
        <title>Draft genome sequence of the strain BR 10247T Bradyrhizobium neotropicale isolated from nodules of Centrolobium paraense.</title>
        <authorList>
            <person name="Simoes-Araujo J.L."/>
            <person name="Barauna A.C."/>
            <person name="Silva K."/>
            <person name="Zilli J.E."/>
        </authorList>
    </citation>
    <scope>NUCLEOTIDE SEQUENCE [LARGE SCALE GENOMIC DNA]</scope>
    <source>
        <strain evidence="2 3">BR 10247</strain>
    </source>
</reference>
<keyword evidence="1" id="KW-1133">Transmembrane helix</keyword>
<dbReference type="Proteomes" id="UP000077173">
    <property type="component" value="Unassembled WGS sequence"/>
</dbReference>
<keyword evidence="3" id="KW-1185">Reference proteome</keyword>